<keyword evidence="3" id="KW-1185">Reference proteome</keyword>
<dbReference type="GeneID" id="5894911"/>
<evidence type="ECO:0000256" key="1">
    <source>
        <dbReference type="SAM" id="Coils"/>
    </source>
</evidence>
<sequence length="573" mass="63186">MAFAPVFDVNLEEKWDNVCVISTEEKLGLGFYLGNGAVATAAHVVYTAADAKAAVFNFPLLSQKQDEEFVFGDGIERIGFVYELQVQQADSPTPVEATADVAILRLGEQAGYGGTSYGDKLEMELTKSMPNVKVDMGKADKPCAVNQKLYCLSIIDGEYTPVELEVLEIINADNHKVLRCQGVVSPGASGGPALDEQGSCAGIVYWSDETQNATFVTVLLGEALNHTQLLSAEISAYAFWASMKVEDRAEGNAKELKKVCEEHHLKFFSFPQWCKDLYDKVPSGHEEEAAVPQRVAFQSFAHLLTRLKELKLTVESITDTVKSYANKSSAFLYKGQTGDGHGDYRPELALVVTIDNKKLKERKKKSFKVLVMVHVHLTTFDYKKFTVSALNFRHAELRRTIKGQTVSESDYSNNVTSIDWEHFQDESGAKAKWASGTTLNETQRKTLNTLMKAVIIAVNDCEFQNKAGFHEIVHETTEINTLLCNPADDACLRHIEQIAKTAMTKIDEMSQNNCRVVKQTATAAKEAAESAVENAADKKAVAAKENAVKAHRLSSINDPGTAKDPLPIVWNEL</sequence>
<dbReference type="InterPro" id="IPR009003">
    <property type="entry name" value="Peptidase_S1_PA"/>
</dbReference>
<evidence type="ECO:0008006" key="4">
    <source>
        <dbReference type="Google" id="ProtNLM"/>
    </source>
</evidence>
<dbReference type="Pfam" id="PF13365">
    <property type="entry name" value="Trypsin_2"/>
    <property type="match status" value="1"/>
</dbReference>
<evidence type="ECO:0000313" key="3">
    <source>
        <dbReference type="Proteomes" id="UP000001357"/>
    </source>
</evidence>
<dbReference type="EMBL" id="CH991573">
    <property type="protein sequence ID" value="EDQ85482.1"/>
    <property type="molecule type" value="Genomic_DNA"/>
</dbReference>
<reference evidence="2 3" key="1">
    <citation type="journal article" date="2008" name="Nature">
        <title>The genome of the choanoflagellate Monosiga brevicollis and the origin of metazoans.</title>
        <authorList>
            <consortium name="JGI Sequencing"/>
            <person name="King N."/>
            <person name="Westbrook M.J."/>
            <person name="Young S.L."/>
            <person name="Kuo A."/>
            <person name="Abedin M."/>
            <person name="Chapman J."/>
            <person name="Fairclough S."/>
            <person name="Hellsten U."/>
            <person name="Isogai Y."/>
            <person name="Letunic I."/>
            <person name="Marr M."/>
            <person name="Pincus D."/>
            <person name="Putnam N."/>
            <person name="Rokas A."/>
            <person name="Wright K.J."/>
            <person name="Zuzow R."/>
            <person name="Dirks W."/>
            <person name="Good M."/>
            <person name="Goodstein D."/>
            <person name="Lemons D."/>
            <person name="Li W."/>
            <person name="Lyons J.B."/>
            <person name="Morris A."/>
            <person name="Nichols S."/>
            <person name="Richter D.J."/>
            <person name="Salamov A."/>
            <person name="Bork P."/>
            <person name="Lim W.A."/>
            <person name="Manning G."/>
            <person name="Miller W.T."/>
            <person name="McGinnis W."/>
            <person name="Shapiro H."/>
            <person name="Tjian R."/>
            <person name="Grigoriev I.V."/>
            <person name="Rokhsar D."/>
        </authorList>
    </citation>
    <scope>NUCLEOTIDE SEQUENCE [LARGE SCALE GENOMIC DNA]</scope>
    <source>
        <strain evidence="3">MX1 / ATCC 50154</strain>
    </source>
</reference>
<accession>A9VAG6</accession>
<gene>
    <name evidence="2" type="ORF">MONBRDRAFT_29219</name>
</gene>
<feature type="coiled-coil region" evidence="1">
    <location>
        <begin position="518"/>
        <end position="545"/>
    </location>
</feature>
<dbReference type="Proteomes" id="UP000001357">
    <property type="component" value="Unassembled WGS sequence"/>
</dbReference>
<dbReference type="KEGG" id="mbr:MONBRDRAFT_29219"/>
<dbReference type="AlphaFoldDB" id="A9VAG6"/>
<dbReference type="InterPro" id="IPR043504">
    <property type="entry name" value="Peptidase_S1_PA_chymotrypsin"/>
</dbReference>
<dbReference type="RefSeq" id="XP_001749673.1">
    <property type="nucleotide sequence ID" value="XM_001749621.1"/>
</dbReference>
<keyword evidence="1" id="KW-0175">Coiled coil</keyword>
<proteinExistence type="predicted"/>
<dbReference type="SUPFAM" id="SSF50494">
    <property type="entry name" value="Trypsin-like serine proteases"/>
    <property type="match status" value="1"/>
</dbReference>
<organism evidence="2 3">
    <name type="scientific">Monosiga brevicollis</name>
    <name type="common">Choanoflagellate</name>
    <dbReference type="NCBI Taxonomy" id="81824"/>
    <lineage>
        <taxon>Eukaryota</taxon>
        <taxon>Choanoflagellata</taxon>
        <taxon>Craspedida</taxon>
        <taxon>Salpingoecidae</taxon>
        <taxon>Monosiga</taxon>
    </lineage>
</organism>
<dbReference type="Gene3D" id="2.40.10.10">
    <property type="entry name" value="Trypsin-like serine proteases"/>
    <property type="match status" value="2"/>
</dbReference>
<dbReference type="InParanoid" id="A9VAG6"/>
<name>A9VAG6_MONBE</name>
<protein>
    <recommendedName>
        <fullName evidence="4">Serine protease</fullName>
    </recommendedName>
</protein>
<evidence type="ECO:0000313" key="2">
    <source>
        <dbReference type="EMBL" id="EDQ85482.1"/>
    </source>
</evidence>